<dbReference type="AlphaFoldDB" id="W1P8J0"/>
<accession>W1P8J0</accession>
<gene>
    <name evidence="1" type="ORF">AMTR_s00078p00196770</name>
</gene>
<evidence type="ECO:0000313" key="2">
    <source>
        <dbReference type="Proteomes" id="UP000017836"/>
    </source>
</evidence>
<sequence length="51" mass="5812">MAFILFLWLKPLLKHPDKRQISQVLGRIGCEVNLVGTLCSGLKVIFKARYP</sequence>
<proteinExistence type="predicted"/>
<keyword evidence="2" id="KW-1185">Reference proteome</keyword>
<evidence type="ECO:0000313" key="1">
    <source>
        <dbReference type="EMBL" id="ERN03926.1"/>
    </source>
</evidence>
<reference evidence="2" key="1">
    <citation type="journal article" date="2013" name="Science">
        <title>The Amborella genome and the evolution of flowering plants.</title>
        <authorList>
            <consortium name="Amborella Genome Project"/>
        </authorList>
    </citation>
    <scope>NUCLEOTIDE SEQUENCE [LARGE SCALE GENOMIC DNA]</scope>
</reference>
<dbReference type="HOGENOM" id="CLU_3109119_0_0_1"/>
<protein>
    <submittedName>
        <fullName evidence="1">Uncharacterized protein</fullName>
    </submittedName>
</protein>
<dbReference type="Proteomes" id="UP000017836">
    <property type="component" value="Unassembled WGS sequence"/>
</dbReference>
<name>W1P8J0_AMBTC</name>
<dbReference type="Gramene" id="ERN03926">
    <property type="protein sequence ID" value="ERN03926"/>
    <property type="gene ID" value="AMTR_s00078p00196770"/>
</dbReference>
<organism evidence="1 2">
    <name type="scientific">Amborella trichopoda</name>
    <dbReference type="NCBI Taxonomy" id="13333"/>
    <lineage>
        <taxon>Eukaryota</taxon>
        <taxon>Viridiplantae</taxon>
        <taxon>Streptophyta</taxon>
        <taxon>Embryophyta</taxon>
        <taxon>Tracheophyta</taxon>
        <taxon>Spermatophyta</taxon>
        <taxon>Magnoliopsida</taxon>
        <taxon>Amborellales</taxon>
        <taxon>Amborellaceae</taxon>
        <taxon>Amborella</taxon>
    </lineage>
</organism>
<dbReference type="EMBL" id="KI394330">
    <property type="protein sequence ID" value="ERN03926.1"/>
    <property type="molecule type" value="Genomic_DNA"/>
</dbReference>